<evidence type="ECO:0000313" key="1">
    <source>
        <dbReference type="EMBL" id="MYH61729.1"/>
    </source>
</evidence>
<dbReference type="AlphaFoldDB" id="A0A6B1FYM8"/>
<proteinExistence type="predicted"/>
<reference evidence="1" key="1">
    <citation type="submission" date="2019-09" db="EMBL/GenBank/DDBJ databases">
        <title>Characterisation of the sponge microbiome using genome-centric metagenomics.</title>
        <authorList>
            <person name="Engelberts J.P."/>
            <person name="Robbins S.J."/>
            <person name="De Goeij J.M."/>
            <person name="Aranda M."/>
            <person name="Bell S.C."/>
            <person name="Webster N.S."/>
        </authorList>
    </citation>
    <scope>NUCLEOTIDE SEQUENCE</scope>
    <source>
        <strain evidence="1">SB0675_bin_29</strain>
    </source>
</reference>
<gene>
    <name evidence="1" type="ORF">F4148_08165</name>
</gene>
<dbReference type="EMBL" id="VYDA01000309">
    <property type="protein sequence ID" value="MYH61729.1"/>
    <property type="molecule type" value="Genomic_DNA"/>
</dbReference>
<name>A0A6B1FYM8_9CHLR</name>
<sequence>MSEFVVSSSKTRVWRRPEDHPLLRQTDTAHPAFQGKLTERFPPSIAEGLPKVLSENSEDARTWHYFSPLLSDEPQRTRIMTQLIRQSFFGSVPPQVFKDIKAAKLEFWPKLPAPPSRPQVEGDSEPDLLISLGQSAVILVEAKCQSGVSEFTTFDRKRDQVIRLIDVGSWYARQHGFQCVCLLVLQYGDAQINAEKIVSRYAGQPEAIQKALPYRDDLTGADFSRLASALAFVRWPDPLF</sequence>
<accession>A0A6B1FYM8</accession>
<comment type="caution">
    <text evidence="1">The sequence shown here is derived from an EMBL/GenBank/DDBJ whole genome shotgun (WGS) entry which is preliminary data.</text>
</comment>
<protein>
    <submittedName>
        <fullName evidence="1">Uncharacterized protein</fullName>
    </submittedName>
</protein>
<organism evidence="1">
    <name type="scientific">Caldilineaceae bacterium SB0675_bin_29</name>
    <dbReference type="NCBI Taxonomy" id="2605266"/>
    <lineage>
        <taxon>Bacteria</taxon>
        <taxon>Bacillati</taxon>
        <taxon>Chloroflexota</taxon>
        <taxon>Caldilineae</taxon>
        <taxon>Caldilineales</taxon>
        <taxon>Caldilineaceae</taxon>
    </lineage>
</organism>